<feature type="region of interest" description="Disordered" evidence="1">
    <location>
        <begin position="224"/>
        <end position="246"/>
    </location>
</feature>
<gene>
    <name evidence="3" type="ORF">DFR50_103189</name>
</gene>
<dbReference type="InterPro" id="IPR009683">
    <property type="entry name" value="Extensin-like_C"/>
</dbReference>
<dbReference type="RefSeq" id="WP_113887921.1">
    <property type="nucleotide sequence ID" value="NZ_QNRK01000003.1"/>
</dbReference>
<feature type="compositionally biased region" description="Pro residues" evidence="1">
    <location>
        <begin position="225"/>
        <end position="244"/>
    </location>
</feature>
<dbReference type="Proteomes" id="UP000253529">
    <property type="component" value="Unassembled WGS sequence"/>
</dbReference>
<feature type="compositionally biased region" description="Polar residues" evidence="1">
    <location>
        <begin position="311"/>
        <end position="324"/>
    </location>
</feature>
<organism evidence="3 4">
    <name type="scientific">Roseiarcus fermentans</name>
    <dbReference type="NCBI Taxonomy" id="1473586"/>
    <lineage>
        <taxon>Bacteria</taxon>
        <taxon>Pseudomonadati</taxon>
        <taxon>Pseudomonadota</taxon>
        <taxon>Alphaproteobacteria</taxon>
        <taxon>Hyphomicrobiales</taxon>
        <taxon>Roseiarcaceae</taxon>
        <taxon>Roseiarcus</taxon>
    </lineage>
</organism>
<dbReference type="OrthoDB" id="9809788at2"/>
<evidence type="ECO:0000256" key="1">
    <source>
        <dbReference type="SAM" id="MobiDB-lite"/>
    </source>
</evidence>
<dbReference type="Pfam" id="PF06904">
    <property type="entry name" value="Extensin-like_C"/>
    <property type="match status" value="1"/>
</dbReference>
<sequence>MARCVLPWIVASLAALGLAGCGFVGRPERPAWRAQAENACFARDLVKPSAFVVPSRAIDGPGICGMTRPLKVSALDDGKVGFDKTLTVDCPMTAALEAWLDDVVQPAAQARLGQRVVTVNVFGAYSCRSIDNEPGARLSEHAFGNAVDVAGFTLADGRTLLYVRDWKSAGTQEAAFLHEAHAGACQVFTTVLGPGSDVFHYNHVHVDLANHGSTNTGPRRICKPAPQPNLLPPPAAPDSLPPAPEIEEPLDIARHGDPRAVALAPASLAPVSLPPAAIAGPGAGPDGALPPPVGDMDPVPPVLPKGAGYSVDSSPTSSIADHDE</sequence>
<feature type="region of interest" description="Disordered" evidence="1">
    <location>
        <begin position="275"/>
        <end position="324"/>
    </location>
</feature>
<evidence type="ECO:0000313" key="3">
    <source>
        <dbReference type="EMBL" id="RBP17302.1"/>
    </source>
</evidence>
<dbReference type="PROSITE" id="PS51257">
    <property type="entry name" value="PROKAR_LIPOPROTEIN"/>
    <property type="match status" value="1"/>
</dbReference>
<evidence type="ECO:0000259" key="2">
    <source>
        <dbReference type="Pfam" id="PF06904"/>
    </source>
</evidence>
<reference evidence="3 4" key="1">
    <citation type="submission" date="2018-06" db="EMBL/GenBank/DDBJ databases">
        <title>Genomic Encyclopedia of Type Strains, Phase IV (KMG-IV): sequencing the most valuable type-strain genomes for metagenomic binning, comparative biology and taxonomic classification.</title>
        <authorList>
            <person name="Goeker M."/>
        </authorList>
    </citation>
    <scope>NUCLEOTIDE SEQUENCE [LARGE SCALE GENOMIC DNA]</scope>
    <source>
        <strain evidence="3 4">DSM 24875</strain>
    </source>
</reference>
<feature type="compositionally biased region" description="Pro residues" evidence="1">
    <location>
        <begin position="288"/>
        <end position="303"/>
    </location>
</feature>
<protein>
    <submittedName>
        <fullName evidence="3">Extensin-like protein</fullName>
    </submittedName>
</protein>
<evidence type="ECO:0000313" key="4">
    <source>
        <dbReference type="Proteomes" id="UP000253529"/>
    </source>
</evidence>
<proteinExistence type="predicted"/>
<name>A0A366FRL9_9HYPH</name>
<keyword evidence="4" id="KW-1185">Reference proteome</keyword>
<comment type="caution">
    <text evidence="3">The sequence shown here is derived from an EMBL/GenBank/DDBJ whole genome shotgun (WGS) entry which is preliminary data.</text>
</comment>
<accession>A0A366FRL9</accession>
<dbReference type="EMBL" id="QNRK01000003">
    <property type="protein sequence ID" value="RBP17302.1"/>
    <property type="molecule type" value="Genomic_DNA"/>
</dbReference>
<feature type="domain" description="Extensin-like C-terminal" evidence="2">
    <location>
        <begin position="39"/>
        <end position="214"/>
    </location>
</feature>
<dbReference type="AlphaFoldDB" id="A0A366FRL9"/>